<name>A0ABY5M0R6_9CYAN</name>
<dbReference type="RefSeq" id="WP_027404361.1">
    <property type="nucleotide sequence ID" value="NZ_CP099464.1"/>
</dbReference>
<dbReference type="PANTHER" id="PTHR34849:SF1">
    <property type="entry name" value="SLR0770 PROTEIN"/>
    <property type="match status" value="1"/>
</dbReference>
<keyword evidence="2" id="KW-1185">Reference proteome</keyword>
<dbReference type="InterPro" id="IPR009057">
    <property type="entry name" value="Homeodomain-like_sf"/>
</dbReference>
<protein>
    <submittedName>
        <fullName evidence="1">DUF433 domain-containing protein</fullName>
    </submittedName>
</protein>
<dbReference type="Gene3D" id="1.10.10.10">
    <property type="entry name" value="Winged helix-like DNA-binding domain superfamily/Winged helix DNA-binding domain"/>
    <property type="match status" value="1"/>
</dbReference>
<dbReference type="Pfam" id="PF04255">
    <property type="entry name" value="DUF433"/>
    <property type="match status" value="1"/>
</dbReference>
<evidence type="ECO:0000313" key="1">
    <source>
        <dbReference type="EMBL" id="UUO16647.1"/>
    </source>
</evidence>
<proteinExistence type="predicted"/>
<sequence length="97" mass="10820">MPTLTDISTLIVSTPGTCGGRPRIADTRITIQYIVNEIKSGITPEEIIEDKPFLTIAGIYTALAYYYANKELLDAEFAAYQEECQRLEAEYKTGHLS</sequence>
<reference evidence="1" key="1">
    <citation type="submission" date="2022-06" db="EMBL/GenBank/DDBJ databases">
        <title>Nostosin G and Spiroidesin B from the Cyanobacterium Dolichospermum sp. NIES-1697.</title>
        <authorList>
            <person name="Phan C.-S."/>
            <person name="Mehjabin J.J."/>
            <person name="Anas A.R.J."/>
            <person name="Hayasaka M."/>
            <person name="Onoki R."/>
            <person name="Wang J."/>
            <person name="Umezawa T."/>
            <person name="Washio K."/>
            <person name="Morikawa M."/>
            <person name="Okino T."/>
        </authorList>
    </citation>
    <scope>NUCLEOTIDE SEQUENCE</scope>
    <source>
        <strain evidence="1">NIES-1697</strain>
    </source>
</reference>
<evidence type="ECO:0000313" key="2">
    <source>
        <dbReference type="Proteomes" id="UP001057561"/>
    </source>
</evidence>
<dbReference type="InterPro" id="IPR036388">
    <property type="entry name" value="WH-like_DNA-bd_sf"/>
</dbReference>
<organism evidence="1 2">
    <name type="scientific">Dolichospermum heterosporum TAC447</name>
    <dbReference type="NCBI Taxonomy" id="747523"/>
    <lineage>
        <taxon>Bacteria</taxon>
        <taxon>Bacillati</taxon>
        <taxon>Cyanobacteriota</taxon>
        <taxon>Cyanophyceae</taxon>
        <taxon>Nostocales</taxon>
        <taxon>Aphanizomenonaceae</taxon>
        <taxon>Dolichospermum</taxon>
        <taxon>Dolichospermum heterosporum</taxon>
    </lineage>
</organism>
<dbReference type="PANTHER" id="PTHR34849">
    <property type="entry name" value="SSL5025 PROTEIN"/>
    <property type="match status" value="1"/>
</dbReference>
<gene>
    <name evidence="1" type="ORF">NG743_06350</name>
</gene>
<dbReference type="EMBL" id="CP099464">
    <property type="protein sequence ID" value="UUO16647.1"/>
    <property type="molecule type" value="Genomic_DNA"/>
</dbReference>
<accession>A0ABY5M0R6</accession>
<dbReference type="InterPro" id="IPR007367">
    <property type="entry name" value="DUF433"/>
</dbReference>
<dbReference type="SUPFAM" id="SSF46689">
    <property type="entry name" value="Homeodomain-like"/>
    <property type="match status" value="1"/>
</dbReference>
<dbReference type="Proteomes" id="UP001057561">
    <property type="component" value="Chromosome"/>
</dbReference>